<gene>
    <name evidence="2" type="ORF">E2C01_048172</name>
</gene>
<accession>A0A5B7G5Q3</accession>
<evidence type="ECO:0000256" key="1">
    <source>
        <dbReference type="SAM" id="MobiDB-lite"/>
    </source>
</evidence>
<proteinExistence type="predicted"/>
<evidence type="ECO:0000313" key="3">
    <source>
        <dbReference type="Proteomes" id="UP000324222"/>
    </source>
</evidence>
<comment type="caution">
    <text evidence="2">The sequence shown here is derived from an EMBL/GenBank/DDBJ whole genome shotgun (WGS) entry which is preliminary data.</text>
</comment>
<sequence>MLSQYSFPQALWLLDYIVTPLPRPHSLHSRNRKSLTTSTAKESTGWDGNRHRDTSRRRFMASKGSEAQVLTPDSGTYSERQDNRKHLAQFL</sequence>
<dbReference type="EMBL" id="VSRR010012227">
    <property type="protein sequence ID" value="MPC54262.1"/>
    <property type="molecule type" value="Genomic_DNA"/>
</dbReference>
<feature type="region of interest" description="Disordered" evidence="1">
    <location>
        <begin position="23"/>
        <end position="91"/>
    </location>
</feature>
<name>A0A5B7G5Q3_PORTR</name>
<organism evidence="2 3">
    <name type="scientific">Portunus trituberculatus</name>
    <name type="common">Swimming crab</name>
    <name type="synonym">Neptunus trituberculatus</name>
    <dbReference type="NCBI Taxonomy" id="210409"/>
    <lineage>
        <taxon>Eukaryota</taxon>
        <taxon>Metazoa</taxon>
        <taxon>Ecdysozoa</taxon>
        <taxon>Arthropoda</taxon>
        <taxon>Crustacea</taxon>
        <taxon>Multicrustacea</taxon>
        <taxon>Malacostraca</taxon>
        <taxon>Eumalacostraca</taxon>
        <taxon>Eucarida</taxon>
        <taxon>Decapoda</taxon>
        <taxon>Pleocyemata</taxon>
        <taxon>Brachyura</taxon>
        <taxon>Eubrachyura</taxon>
        <taxon>Portunoidea</taxon>
        <taxon>Portunidae</taxon>
        <taxon>Portuninae</taxon>
        <taxon>Portunus</taxon>
    </lineage>
</organism>
<keyword evidence="3" id="KW-1185">Reference proteome</keyword>
<evidence type="ECO:0000313" key="2">
    <source>
        <dbReference type="EMBL" id="MPC54262.1"/>
    </source>
</evidence>
<protein>
    <submittedName>
        <fullName evidence="2">Uncharacterized protein</fullName>
    </submittedName>
</protein>
<dbReference type="Proteomes" id="UP000324222">
    <property type="component" value="Unassembled WGS sequence"/>
</dbReference>
<dbReference type="AlphaFoldDB" id="A0A5B7G5Q3"/>
<reference evidence="2 3" key="1">
    <citation type="submission" date="2019-05" db="EMBL/GenBank/DDBJ databases">
        <title>Another draft genome of Portunus trituberculatus and its Hox gene families provides insights of decapod evolution.</title>
        <authorList>
            <person name="Jeong J.-H."/>
            <person name="Song I."/>
            <person name="Kim S."/>
            <person name="Choi T."/>
            <person name="Kim D."/>
            <person name="Ryu S."/>
            <person name="Kim W."/>
        </authorList>
    </citation>
    <scope>NUCLEOTIDE SEQUENCE [LARGE SCALE GENOMIC DNA]</scope>
    <source>
        <tissue evidence="2">Muscle</tissue>
    </source>
</reference>